<dbReference type="InterPro" id="IPR036397">
    <property type="entry name" value="RNaseH_sf"/>
</dbReference>
<dbReference type="Pfam" id="PF01612">
    <property type="entry name" value="DNA_pol_A_exo1"/>
    <property type="match status" value="1"/>
</dbReference>
<sequence>MNHEQPQVRFVTRDEELVRLIEAMRASDYLPLDTEFVRERTYFPQLALLQVATTDAVWLVDPVAGLDLAPFWQELVGRETPVILHAGDQDLDLILTAAGRLPPRVFDTQIAAELLGIGGQMSYAALAEALLGIRLDKGETRSNWLARPLSQTQIDYAVQDVAQLHALYPLLERRLEEAGRLDWMAEETARQLDPARFSPPDERRWQKVRGVQTLNRAGLAALRILAAWRERLAREQDRPRRWVWGDQAMLDLAHAIARRLADSPPDAEGIDGQIARARSPLGGDAAARRALAEEIATALAGDPSGWPSLPRPPALPPAQRELVKSRQSQLAALADEQAISPSRLATSAELKQHLANPDRPSRLTQGWRAPLLAPILQATD</sequence>
<dbReference type="InterPro" id="IPR002121">
    <property type="entry name" value="HRDC_dom"/>
</dbReference>
<organism evidence="2 3">
    <name type="scientific">Guyparkeria halophila</name>
    <dbReference type="NCBI Taxonomy" id="47960"/>
    <lineage>
        <taxon>Bacteria</taxon>
        <taxon>Pseudomonadati</taxon>
        <taxon>Pseudomonadota</taxon>
        <taxon>Gammaproteobacteria</taxon>
        <taxon>Chromatiales</taxon>
        <taxon>Thioalkalibacteraceae</taxon>
        <taxon>Guyparkeria</taxon>
    </lineage>
</organism>
<dbReference type="Pfam" id="PF00570">
    <property type="entry name" value="HRDC"/>
    <property type="match status" value="1"/>
</dbReference>
<dbReference type="SUPFAM" id="SSF53098">
    <property type="entry name" value="Ribonuclease H-like"/>
    <property type="match status" value="1"/>
</dbReference>
<dbReference type="AlphaFoldDB" id="A0A6I6D832"/>
<dbReference type="EMBL" id="CP046415">
    <property type="protein sequence ID" value="QGT77542.1"/>
    <property type="molecule type" value="Genomic_DNA"/>
</dbReference>
<gene>
    <name evidence="2" type="ORF">GM160_00845</name>
</gene>
<dbReference type="GO" id="GO:0008408">
    <property type="term" value="F:3'-5' exonuclease activity"/>
    <property type="evidence" value="ECO:0007669"/>
    <property type="project" value="InterPro"/>
</dbReference>
<evidence type="ECO:0000313" key="3">
    <source>
        <dbReference type="Proteomes" id="UP000427716"/>
    </source>
</evidence>
<dbReference type="PANTHER" id="PTHR47649">
    <property type="entry name" value="RIBONUCLEASE D"/>
    <property type="match status" value="1"/>
</dbReference>
<name>A0A6I6D832_9GAMM</name>
<dbReference type="InterPro" id="IPR012337">
    <property type="entry name" value="RNaseH-like_sf"/>
</dbReference>
<dbReference type="InterPro" id="IPR044876">
    <property type="entry name" value="HRDC_dom_sf"/>
</dbReference>
<dbReference type="KEGG" id="ghl:GM160_00845"/>
<dbReference type="SMART" id="SM00474">
    <property type="entry name" value="35EXOc"/>
    <property type="match status" value="1"/>
</dbReference>
<evidence type="ECO:0000313" key="2">
    <source>
        <dbReference type="EMBL" id="QGT77542.1"/>
    </source>
</evidence>
<protein>
    <recommendedName>
        <fullName evidence="1">3'-5' exonuclease domain-containing protein</fullName>
    </recommendedName>
</protein>
<keyword evidence="3" id="KW-1185">Reference proteome</keyword>
<dbReference type="InterPro" id="IPR002562">
    <property type="entry name" value="3'-5'_exonuclease_dom"/>
</dbReference>
<accession>A0A6I6D832</accession>
<dbReference type="SUPFAM" id="SSF47819">
    <property type="entry name" value="HRDC-like"/>
    <property type="match status" value="1"/>
</dbReference>
<dbReference type="InterPro" id="IPR010997">
    <property type="entry name" value="HRDC-like_sf"/>
</dbReference>
<dbReference type="GO" id="GO:0003676">
    <property type="term" value="F:nucleic acid binding"/>
    <property type="evidence" value="ECO:0007669"/>
    <property type="project" value="InterPro"/>
</dbReference>
<reference evidence="2 3" key="1">
    <citation type="submission" date="2019-11" db="EMBL/GenBank/DDBJ databases">
        <authorList>
            <person name="Zhang J."/>
            <person name="Sun C."/>
        </authorList>
    </citation>
    <scope>NUCLEOTIDE SEQUENCE [LARGE SCALE GENOMIC DNA]</scope>
    <source>
        <strain evidence="3">sp2</strain>
    </source>
</reference>
<dbReference type="InterPro" id="IPR051086">
    <property type="entry name" value="RNase_D-like"/>
</dbReference>
<dbReference type="PANTHER" id="PTHR47649:SF1">
    <property type="entry name" value="RIBONUCLEASE D"/>
    <property type="match status" value="1"/>
</dbReference>
<dbReference type="RefSeq" id="WP_156227430.1">
    <property type="nucleotide sequence ID" value="NZ_CP046415.1"/>
</dbReference>
<evidence type="ECO:0000259" key="1">
    <source>
        <dbReference type="SMART" id="SM00474"/>
    </source>
</evidence>
<dbReference type="Gene3D" id="3.30.420.10">
    <property type="entry name" value="Ribonuclease H-like superfamily/Ribonuclease H"/>
    <property type="match status" value="1"/>
</dbReference>
<dbReference type="GO" id="GO:0006139">
    <property type="term" value="P:nucleobase-containing compound metabolic process"/>
    <property type="evidence" value="ECO:0007669"/>
    <property type="project" value="InterPro"/>
</dbReference>
<dbReference type="GO" id="GO:0000166">
    <property type="term" value="F:nucleotide binding"/>
    <property type="evidence" value="ECO:0007669"/>
    <property type="project" value="InterPro"/>
</dbReference>
<dbReference type="Gene3D" id="1.10.150.80">
    <property type="entry name" value="HRDC domain"/>
    <property type="match status" value="1"/>
</dbReference>
<dbReference type="CDD" id="cd06142">
    <property type="entry name" value="RNaseD_exo"/>
    <property type="match status" value="1"/>
</dbReference>
<dbReference type="Proteomes" id="UP000427716">
    <property type="component" value="Chromosome"/>
</dbReference>
<proteinExistence type="predicted"/>
<feature type="domain" description="3'-5' exonuclease" evidence="1">
    <location>
        <begin position="8"/>
        <end position="176"/>
    </location>
</feature>